<dbReference type="EMBL" id="CP059248">
    <property type="protein sequence ID" value="QLL31904.1"/>
    <property type="molecule type" value="Genomic_DNA"/>
</dbReference>
<dbReference type="Proteomes" id="UP000515788">
    <property type="component" value="Chromosome 3"/>
</dbReference>
<accession>A0A7G3ZEG8</accession>
<proteinExistence type="inferred from homology"/>
<evidence type="ECO:0000256" key="2">
    <source>
        <dbReference type="ARBA" id="ARBA00022448"/>
    </source>
</evidence>
<dbReference type="PANTHER" id="PTHR12100:SF0">
    <property type="entry name" value="EXOCYST COMPLEX COMPONENT 5"/>
    <property type="match status" value="1"/>
</dbReference>
<keyword evidence="9" id="KW-1185">Reference proteome</keyword>
<evidence type="ECO:0000259" key="6">
    <source>
        <dbReference type="Pfam" id="PF07393"/>
    </source>
</evidence>
<organism evidence="8 9">
    <name type="scientific">Torulaspora globosa</name>
    <dbReference type="NCBI Taxonomy" id="48254"/>
    <lineage>
        <taxon>Eukaryota</taxon>
        <taxon>Fungi</taxon>
        <taxon>Dikarya</taxon>
        <taxon>Ascomycota</taxon>
        <taxon>Saccharomycotina</taxon>
        <taxon>Saccharomycetes</taxon>
        <taxon>Saccharomycetales</taxon>
        <taxon>Saccharomycetaceae</taxon>
        <taxon>Torulaspora</taxon>
    </lineage>
</organism>
<evidence type="ECO:0000256" key="3">
    <source>
        <dbReference type="ARBA" id="ARBA00022483"/>
    </source>
</evidence>
<reference evidence="8 9" key="1">
    <citation type="submission" date="2020-06" db="EMBL/GenBank/DDBJ databases">
        <title>The yeast mating-type switching endonuclease HO is a domesticated member of an unorthodox homing genetic element family.</title>
        <authorList>
            <person name="Coughlan A.Y."/>
            <person name="Lombardi L."/>
            <person name="Braun-Galleani S."/>
            <person name="Martos A.R."/>
            <person name="Galeote V."/>
            <person name="Bigey F."/>
            <person name="Dequin S."/>
            <person name="Byrne K.P."/>
            <person name="Wolfe K.H."/>
        </authorList>
    </citation>
    <scope>NUCLEOTIDE SEQUENCE [LARGE SCALE GENOMIC DNA]</scope>
    <source>
        <strain evidence="8 9">CBS764</strain>
    </source>
</reference>
<dbReference type="AlphaFoldDB" id="A0A7G3ZEG8"/>
<keyword evidence="2" id="KW-0813">Transport</keyword>
<evidence type="ECO:0000259" key="7">
    <source>
        <dbReference type="Pfam" id="PF20667"/>
    </source>
</evidence>
<keyword evidence="3" id="KW-0268">Exocytosis</keyword>
<evidence type="ECO:0000256" key="4">
    <source>
        <dbReference type="ARBA" id="ARBA00023054"/>
    </source>
</evidence>
<dbReference type="GO" id="GO:0006887">
    <property type="term" value="P:exocytosis"/>
    <property type="evidence" value="ECO:0007669"/>
    <property type="project" value="UniProtKB-KW"/>
</dbReference>
<evidence type="ECO:0000313" key="8">
    <source>
        <dbReference type="EMBL" id="QLL31904.1"/>
    </source>
</evidence>
<dbReference type="GeneID" id="59325041"/>
<dbReference type="Pfam" id="PF07393">
    <property type="entry name" value="Sec10_HB"/>
    <property type="match status" value="1"/>
</dbReference>
<dbReference type="PANTHER" id="PTHR12100">
    <property type="entry name" value="SEC10"/>
    <property type="match status" value="1"/>
</dbReference>
<dbReference type="OrthoDB" id="125856at2759"/>
<feature type="domain" description="Exocyst complex component Sec10 N-terminal" evidence="7">
    <location>
        <begin position="56"/>
        <end position="169"/>
    </location>
</feature>
<feature type="coiled-coil region" evidence="5">
    <location>
        <begin position="67"/>
        <end position="119"/>
    </location>
</feature>
<comment type="similarity">
    <text evidence="1">Belongs to the SEC10 family.</text>
</comment>
<dbReference type="GO" id="GO:0006893">
    <property type="term" value="P:Golgi to plasma membrane transport"/>
    <property type="evidence" value="ECO:0007669"/>
    <property type="project" value="TreeGrafter"/>
</dbReference>
<dbReference type="InterPro" id="IPR048627">
    <property type="entry name" value="Sec10_HB"/>
</dbReference>
<evidence type="ECO:0000256" key="5">
    <source>
        <dbReference type="SAM" id="Coils"/>
    </source>
</evidence>
<dbReference type="RefSeq" id="XP_037138579.1">
    <property type="nucleotide sequence ID" value="XM_037282684.1"/>
</dbReference>
<gene>
    <name evidence="8" type="ORF">HG536_0C00710</name>
</gene>
<protein>
    <submittedName>
        <fullName evidence="8">Uncharacterized protein</fullName>
    </submittedName>
</protein>
<evidence type="ECO:0000313" key="9">
    <source>
        <dbReference type="Proteomes" id="UP000515788"/>
    </source>
</evidence>
<dbReference type="InterPro" id="IPR009976">
    <property type="entry name" value="Sec10-like"/>
</dbReference>
<dbReference type="GO" id="GO:0000145">
    <property type="term" value="C:exocyst"/>
    <property type="evidence" value="ECO:0007669"/>
    <property type="project" value="TreeGrafter"/>
</dbReference>
<keyword evidence="4 5" id="KW-0175">Coiled coil</keyword>
<dbReference type="Pfam" id="PF20667">
    <property type="entry name" value="Sec10_N"/>
    <property type="match status" value="1"/>
</dbReference>
<evidence type="ECO:0000256" key="1">
    <source>
        <dbReference type="ARBA" id="ARBA00006572"/>
    </source>
</evidence>
<dbReference type="KEGG" id="tgb:HG536_0C00710"/>
<name>A0A7G3ZEG8_9SACH</name>
<feature type="domain" description="Exocyst complex component Sec10-like alpha-helical bundle" evidence="6">
    <location>
        <begin position="180"/>
        <end position="821"/>
    </location>
</feature>
<dbReference type="InterPro" id="IPR048625">
    <property type="entry name" value="Sec10_N"/>
</dbReference>
<sequence>MNSIYELDPKWRKLLTSSNFLGGLTVNEFVEELSKDHAVRGSSRNGNSTAFERLAPKPYIRTFEFILKELSSLSEEASEKKIRLAEQVSSQELQHAEDIIKLQSKLKNMIQKYENVDHQLTNVTQAVSPLGEKMEIAIRRKKVYIKSVELIVQYNAFCALGKSSYLESLRLSPNWRKKAQAAVIIKNLLALAQKVETSSIPKTVEVASAITKYSEMMETSLLESFNKAYRENNFSQLNEIALILNQFNGGVNVIQSFINQHAYFIDTKVIDNYETSQILLSDEFKAKLTNPDEHGVIYEKSMMDLIDDIVSVVKSESKVVQRVFEQRAPNVMQLFMQRIFAQRIEPKVDLLLKYTFPYSNLAYVRMLHALFTLVRRFTEELSKYFQLLEIDKNNVISATIEQNCSDLFAKYVYNSSRYFDIEKKSLESILFEKTSELNLRHDKEIRSRALVHKLNNSLENNLELQELTGTTRSKLSQLNNFFKSHIDADKLGINRNNSVNRSNSLNSNNTVRAAVSDSNRDLTDNDLDLFRLVDADSMLKCVVESIARVMELVPNKASSYSYELLKVMLTGIVSSYIETALEIAYSNVCRMDVAGASEKELFFLKYISISSEILSLLSASVKAIFLPILTNSPSTKNKITEITNNQIKRCELLINTILEDLIQVYLTKFKNCLAKQKKKDFYPKTQELLDHDTLPAVEIVSILNTLYSQAVLYLKSKNLESFLTKIGEGLYELLLSHYGKFQVSSTGGIIVTKDIIGYQTAIEEWGIPNLYEKFAILREMANLFTVQPDLLDSLTKEGHLAEMNKDIISAYISNREDFTHERFIAGVKLNLKQ</sequence>